<dbReference type="InterPro" id="IPR050126">
    <property type="entry name" value="Ap4A_hydrolase"/>
</dbReference>
<feature type="region of interest" description="Disordered" evidence="1">
    <location>
        <begin position="418"/>
        <end position="492"/>
    </location>
</feature>
<evidence type="ECO:0000256" key="1">
    <source>
        <dbReference type="SAM" id="MobiDB-lite"/>
    </source>
</evidence>
<dbReference type="Gene3D" id="3.30.470.30">
    <property type="entry name" value="DNA ligase/mRNA capping enzyme"/>
    <property type="match status" value="2"/>
</dbReference>
<dbReference type="InterPro" id="IPR032380">
    <property type="entry name" value="PNKP_ligase_dom"/>
</dbReference>
<organism evidence="4 5">
    <name type="scientific">Frigoriglobus tundricola</name>
    <dbReference type="NCBI Taxonomy" id="2774151"/>
    <lineage>
        <taxon>Bacteria</taxon>
        <taxon>Pseudomonadati</taxon>
        <taxon>Planctomycetota</taxon>
        <taxon>Planctomycetia</taxon>
        <taxon>Gemmatales</taxon>
        <taxon>Gemmataceae</taxon>
        <taxon>Frigoriglobus</taxon>
    </lineage>
</organism>
<sequence length="920" mass="101329">MPIHIPEFALVLLIGPSGCGKSTFARKHFKPTEILSSDFFRGMLSDDEMNQTVSGDAFELLHLVCAKRLAAGRLTVIDATNVRAESRKPFLEMARQYHAQPVAVAFDFGAAFCHARNQNRAAERPFGAHVTKRHADDLKRSLGRLEDEGFRRVYVLKTEDEVNAVTFERYPLPVNKRAERGPFDIVGDVHGCLSELLALLVKLGYRMKRVAEEGREFWRVSHPENRRLVFVGDLCDRGPDTPGVYRLVMDAVQRGVAFSVLGNHDDKLLRWFRTPDKVKLTHGLAQSAEQFEKEPPPVRDRVAGFVAKLPSHLVLDGGRLVVAHAGLTADMHGRVSGKVRAFALYGDTTGESDEFGLPVRLNWAAHYRARASVVYGHTPTLTPEWVNRCICVDTGCVFGGALTALRWPEQELVSVPADKQHAEPKRPLGAQPTPPAPLPEGRGEEKPTPSPSLKGGEQDLRTRKAFGGSEESSRAVTPSLQGGGGGWGVGASSPSDLDLADVIGRRTIDTHFAGRVTVREENAAAALEVMSRFAADPRWLIYLPPTMSPCEASPLPDFLEHPAEAFGYFKQEGVAHVVCEQKHMGSRAVVMVCKDETAASRRFHTSRRGEPAGGGSQRDDESGIVYTRTGRRFFDAPEVEAAFLALVRDALTAADWWTKFNTDWVALDGELMPWSAKAQELLRRQYAATGSAARAALAEVNAALADLARAGGDRTGVAELRARFAAKADAADRFVTAYRQYCWPVNSVADLKFAPFFVLATEGKHYFDRTHEWHMRTVAELAAAPPLLATPFRVVDLADAAQVAAATDWWLDLTRAGGEGMVVKPLDVLTRGRRFYAQPALKVRGREYLRIIYGPDYLSPEHLVRLKHRAVGAKRGLAAREFGLGLEGLDRFARGAPLREVHECVFAVLALESEPIDPRL</sequence>
<dbReference type="Gene3D" id="3.40.50.300">
    <property type="entry name" value="P-loop containing nucleotide triphosphate hydrolases"/>
    <property type="match status" value="1"/>
</dbReference>
<dbReference type="Pfam" id="PF16542">
    <property type="entry name" value="PNKP_ligase"/>
    <property type="match status" value="1"/>
</dbReference>
<dbReference type="GO" id="GO:0005737">
    <property type="term" value="C:cytoplasm"/>
    <property type="evidence" value="ECO:0007669"/>
    <property type="project" value="TreeGrafter"/>
</dbReference>
<dbReference type="SUPFAM" id="SSF56091">
    <property type="entry name" value="DNA ligase/mRNA capping enzyme, catalytic domain"/>
    <property type="match status" value="1"/>
</dbReference>
<dbReference type="PANTHER" id="PTHR42850:SF7">
    <property type="entry name" value="BIS(5'-NUCLEOSYL)-TETRAPHOSPHATASE PRPE [ASYMMETRICAL]"/>
    <property type="match status" value="1"/>
</dbReference>
<dbReference type="InterPro" id="IPR004843">
    <property type="entry name" value="Calcineurin-like_PHP"/>
</dbReference>
<evidence type="ECO:0000313" key="5">
    <source>
        <dbReference type="Proteomes" id="UP000503447"/>
    </source>
</evidence>
<dbReference type="Pfam" id="PF13671">
    <property type="entry name" value="AAA_33"/>
    <property type="match status" value="1"/>
</dbReference>
<name>A0A6M5YQP6_9BACT</name>
<dbReference type="KEGG" id="ftj:FTUN_3294"/>
<evidence type="ECO:0000259" key="3">
    <source>
        <dbReference type="Pfam" id="PF16542"/>
    </source>
</evidence>
<gene>
    <name evidence="4" type="ORF">FTUN_3294</name>
</gene>
<dbReference type="EMBL" id="CP053452">
    <property type="protein sequence ID" value="QJW95740.1"/>
    <property type="molecule type" value="Genomic_DNA"/>
</dbReference>
<dbReference type="GO" id="GO:0016791">
    <property type="term" value="F:phosphatase activity"/>
    <property type="evidence" value="ECO:0007669"/>
    <property type="project" value="TreeGrafter"/>
</dbReference>
<dbReference type="SUPFAM" id="SSF56300">
    <property type="entry name" value="Metallo-dependent phosphatases"/>
    <property type="match status" value="1"/>
</dbReference>
<reference evidence="5" key="1">
    <citation type="submission" date="2020-05" db="EMBL/GenBank/DDBJ databases">
        <title>Frigoriglobus tundricola gen. nov., sp. nov., a psychrotolerant cellulolytic planctomycete of the family Gemmataceae with two divergent copies of 16S rRNA gene.</title>
        <authorList>
            <person name="Kulichevskaya I.S."/>
            <person name="Ivanova A.A."/>
            <person name="Naumoff D.G."/>
            <person name="Beletsky A.V."/>
            <person name="Rijpstra W.I.C."/>
            <person name="Sinninghe Damste J.S."/>
            <person name="Mardanov A.V."/>
            <person name="Ravin N.V."/>
            <person name="Dedysh S.N."/>
        </authorList>
    </citation>
    <scope>NUCLEOTIDE SEQUENCE [LARGE SCALE GENOMIC DNA]</scope>
    <source>
        <strain evidence="5">PL17</strain>
    </source>
</reference>
<dbReference type="Gene3D" id="3.60.21.10">
    <property type="match status" value="1"/>
</dbReference>
<dbReference type="CDD" id="cd07423">
    <property type="entry name" value="MPP_Prp_like"/>
    <property type="match status" value="1"/>
</dbReference>
<feature type="domain" description="Calcineurin-like phosphoesterase" evidence="2">
    <location>
        <begin position="182"/>
        <end position="379"/>
    </location>
</feature>
<keyword evidence="5" id="KW-1185">Reference proteome</keyword>
<dbReference type="PANTHER" id="PTHR42850">
    <property type="entry name" value="METALLOPHOSPHOESTERASE"/>
    <property type="match status" value="1"/>
</dbReference>
<feature type="region of interest" description="Disordered" evidence="1">
    <location>
        <begin position="602"/>
        <end position="622"/>
    </location>
</feature>
<proteinExistence type="predicted"/>
<dbReference type="InterPro" id="IPR041780">
    <property type="entry name" value="MPP_PrpE-like"/>
</dbReference>
<dbReference type="AlphaFoldDB" id="A0A6M5YQP6"/>
<feature type="domain" description="Polynucleotide kinase-phosphatase ligase" evidence="3">
    <location>
        <begin position="525"/>
        <end position="915"/>
    </location>
</feature>
<dbReference type="SUPFAM" id="SSF52540">
    <property type="entry name" value="P-loop containing nucleoside triphosphate hydrolases"/>
    <property type="match status" value="1"/>
</dbReference>
<accession>A0A6M5YQP6</accession>
<dbReference type="InterPro" id="IPR029052">
    <property type="entry name" value="Metallo-depent_PP-like"/>
</dbReference>
<dbReference type="RefSeq" id="WP_171471471.1">
    <property type="nucleotide sequence ID" value="NZ_CP053452.2"/>
</dbReference>
<evidence type="ECO:0000313" key="4">
    <source>
        <dbReference type="EMBL" id="QJW95740.1"/>
    </source>
</evidence>
<dbReference type="Pfam" id="PF00149">
    <property type="entry name" value="Metallophos"/>
    <property type="match status" value="1"/>
</dbReference>
<dbReference type="InterPro" id="IPR027417">
    <property type="entry name" value="P-loop_NTPase"/>
</dbReference>
<evidence type="ECO:0000259" key="2">
    <source>
        <dbReference type="Pfam" id="PF00149"/>
    </source>
</evidence>
<dbReference type="Proteomes" id="UP000503447">
    <property type="component" value="Chromosome"/>
</dbReference>
<protein>
    <submittedName>
        <fullName evidence="4">Phosphatase</fullName>
    </submittedName>
</protein>